<feature type="compositionally biased region" description="Basic and acidic residues" evidence="1">
    <location>
        <begin position="67"/>
        <end position="94"/>
    </location>
</feature>
<name>A0ABN9U3G2_9DINO</name>
<dbReference type="Proteomes" id="UP001189429">
    <property type="component" value="Unassembled WGS sequence"/>
</dbReference>
<reference evidence="2" key="1">
    <citation type="submission" date="2023-10" db="EMBL/GenBank/DDBJ databases">
        <authorList>
            <person name="Chen Y."/>
            <person name="Shah S."/>
            <person name="Dougan E. K."/>
            <person name="Thang M."/>
            <person name="Chan C."/>
        </authorList>
    </citation>
    <scope>NUCLEOTIDE SEQUENCE [LARGE SCALE GENOMIC DNA]</scope>
</reference>
<dbReference type="EMBL" id="CAUYUJ010015393">
    <property type="protein sequence ID" value="CAK0853361.1"/>
    <property type="molecule type" value="Genomic_DNA"/>
</dbReference>
<evidence type="ECO:0000313" key="2">
    <source>
        <dbReference type="EMBL" id="CAK0853361.1"/>
    </source>
</evidence>
<organism evidence="2 3">
    <name type="scientific">Prorocentrum cordatum</name>
    <dbReference type="NCBI Taxonomy" id="2364126"/>
    <lineage>
        <taxon>Eukaryota</taxon>
        <taxon>Sar</taxon>
        <taxon>Alveolata</taxon>
        <taxon>Dinophyceae</taxon>
        <taxon>Prorocentrales</taxon>
        <taxon>Prorocentraceae</taxon>
        <taxon>Prorocentrum</taxon>
    </lineage>
</organism>
<feature type="region of interest" description="Disordered" evidence="1">
    <location>
        <begin position="252"/>
        <end position="293"/>
    </location>
</feature>
<evidence type="ECO:0000313" key="3">
    <source>
        <dbReference type="Proteomes" id="UP001189429"/>
    </source>
</evidence>
<evidence type="ECO:0000256" key="1">
    <source>
        <dbReference type="SAM" id="MobiDB-lite"/>
    </source>
</evidence>
<feature type="compositionally biased region" description="Basic and acidic residues" evidence="1">
    <location>
        <begin position="26"/>
        <end position="43"/>
    </location>
</feature>
<protein>
    <submittedName>
        <fullName evidence="2">Uncharacterized protein</fullName>
    </submittedName>
</protein>
<comment type="caution">
    <text evidence="2">The sequence shown here is derived from an EMBL/GenBank/DDBJ whole genome shotgun (WGS) entry which is preliminary data.</text>
</comment>
<proteinExistence type="predicted"/>
<keyword evidence="3" id="KW-1185">Reference proteome</keyword>
<feature type="region of interest" description="Disordered" evidence="1">
    <location>
        <begin position="22"/>
        <end position="100"/>
    </location>
</feature>
<sequence length="355" mass="40095">MLDAAEHKKLVRVCDLVVLVLQSPNDPEKDPTHDHRDRREVPRRPAAGNQPPPGNEEGEPYENTRQTAERILKEGVHEDRPKERQSRPPEDRARGGGNRVSVVPRRHVRVPQGEIVEGTISISDPDLLKKVGLPTYSNWEATDDVGNLKYFKWMTAKQAEEKKVKLTPEKQEVSTLVKAPIGLSEEALKQQLTKAGIDVSKYGIFASCKSERRHDNRYQLQFLCLPVGVADCQYGYLIAVLVQTKQADPHGKETILNRLPGDWGEDSLSRRQTGGGPTADSEDGRRRHRSPCGKQNQFLSARRIIRRQLEMDENQVVFDENVKHVEEDKASNTYPGLKTVYRKRIISASWSSTGS</sequence>
<gene>
    <name evidence="2" type="ORF">PCOR1329_LOCUS44869</name>
</gene>
<accession>A0ABN9U3G2</accession>